<dbReference type="Pfam" id="PF00560">
    <property type="entry name" value="LRR_1"/>
    <property type="match status" value="1"/>
</dbReference>
<dbReference type="InterPro" id="IPR046959">
    <property type="entry name" value="PRK1-6/SRF4-like"/>
</dbReference>
<evidence type="ECO:0000256" key="4">
    <source>
        <dbReference type="ARBA" id="ARBA00022692"/>
    </source>
</evidence>
<reference evidence="12" key="1">
    <citation type="submission" date="2022-12" db="EMBL/GenBank/DDBJ databases">
        <title>Draft genome assemblies for two species of Escallonia (Escalloniales).</title>
        <authorList>
            <person name="Chanderbali A."/>
            <person name="Dervinis C."/>
            <person name="Anghel I."/>
            <person name="Soltis D."/>
            <person name="Soltis P."/>
            <person name="Zapata F."/>
        </authorList>
    </citation>
    <scope>NUCLEOTIDE SEQUENCE</scope>
    <source>
        <strain evidence="12">UCBG92.1500</strain>
        <tissue evidence="12">Leaf</tissue>
    </source>
</reference>
<keyword evidence="3" id="KW-0433">Leucine-rich repeat</keyword>
<keyword evidence="13" id="KW-1185">Reference proteome</keyword>
<feature type="chain" id="PRO_5041695427" description="Leucine-rich repeat-containing N-terminal plant-type domain-containing protein" evidence="10">
    <location>
        <begin position="22"/>
        <end position="271"/>
    </location>
</feature>
<keyword evidence="4" id="KW-0812">Transmembrane</keyword>
<dbReference type="InterPro" id="IPR032675">
    <property type="entry name" value="LRR_dom_sf"/>
</dbReference>
<dbReference type="PROSITE" id="PS51450">
    <property type="entry name" value="LRR"/>
    <property type="match status" value="2"/>
</dbReference>
<evidence type="ECO:0000256" key="3">
    <source>
        <dbReference type="ARBA" id="ARBA00022614"/>
    </source>
</evidence>
<evidence type="ECO:0000256" key="1">
    <source>
        <dbReference type="ARBA" id="ARBA00004479"/>
    </source>
</evidence>
<keyword evidence="6" id="KW-0677">Repeat</keyword>
<evidence type="ECO:0000256" key="10">
    <source>
        <dbReference type="SAM" id="SignalP"/>
    </source>
</evidence>
<evidence type="ECO:0000256" key="7">
    <source>
        <dbReference type="ARBA" id="ARBA00022989"/>
    </source>
</evidence>
<dbReference type="GO" id="GO:0016020">
    <property type="term" value="C:membrane"/>
    <property type="evidence" value="ECO:0007669"/>
    <property type="project" value="UniProtKB-SubCell"/>
</dbReference>
<dbReference type="PANTHER" id="PTHR48007:SF37">
    <property type="entry name" value="LEUCINE-RICH REPEAT PROTEIN KINASE FAMILY PROTEIN"/>
    <property type="match status" value="1"/>
</dbReference>
<accession>A0AA88U1M7</accession>
<keyword evidence="7" id="KW-1133">Transmembrane helix</keyword>
<dbReference type="InterPro" id="IPR001611">
    <property type="entry name" value="Leu-rich_rpt"/>
</dbReference>
<organism evidence="12 13">
    <name type="scientific">Escallonia rubra</name>
    <dbReference type="NCBI Taxonomy" id="112253"/>
    <lineage>
        <taxon>Eukaryota</taxon>
        <taxon>Viridiplantae</taxon>
        <taxon>Streptophyta</taxon>
        <taxon>Embryophyta</taxon>
        <taxon>Tracheophyta</taxon>
        <taxon>Spermatophyta</taxon>
        <taxon>Magnoliopsida</taxon>
        <taxon>eudicotyledons</taxon>
        <taxon>Gunneridae</taxon>
        <taxon>Pentapetalae</taxon>
        <taxon>asterids</taxon>
        <taxon>campanulids</taxon>
        <taxon>Escalloniales</taxon>
        <taxon>Escalloniaceae</taxon>
        <taxon>Escallonia</taxon>
    </lineage>
</organism>
<dbReference type="Proteomes" id="UP001187471">
    <property type="component" value="Unassembled WGS sequence"/>
</dbReference>
<evidence type="ECO:0000256" key="5">
    <source>
        <dbReference type="ARBA" id="ARBA00022729"/>
    </source>
</evidence>
<dbReference type="Pfam" id="PF08263">
    <property type="entry name" value="LRRNT_2"/>
    <property type="match status" value="1"/>
</dbReference>
<keyword evidence="5 10" id="KW-0732">Signal</keyword>
<comment type="caution">
    <text evidence="12">The sequence shown here is derived from an EMBL/GenBank/DDBJ whole genome shotgun (WGS) entry which is preliminary data.</text>
</comment>
<protein>
    <recommendedName>
        <fullName evidence="11">Leucine-rich repeat-containing N-terminal plant-type domain-containing protein</fullName>
    </recommendedName>
</protein>
<dbReference type="FunFam" id="3.80.10.10:FF:000275">
    <property type="entry name" value="Leucine-rich repeat receptor-like protein kinase"/>
    <property type="match status" value="1"/>
</dbReference>
<dbReference type="AlphaFoldDB" id="A0AA88U1M7"/>
<evidence type="ECO:0000256" key="8">
    <source>
        <dbReference type="ARBA" id="ARBA00023136"/>
    </source>
</evidence>
<evidence type="ECO:0000259" key="11">
    <source>
        <dbReference type="Pfam" id="PF08263"/>
    </source>
</evidence>
<evidence type="ECO:0000256" key="2">
    <source>
        <dbReference type="ARBA" id="ARBA00009592"/>
    </source>
</evidence>
<dbReference type="Gene3D" id="3.80.10.10">
    <property type="entry name" value="Ribonuclease Inhibitor"/>
    <property type="match status" value="1"/>
</dbReference>
<sequence length="271" mass="29620">MKAHFLHNAVFLLSLFSLTTSSPDHPPSNSSSRNVEPPSEALALLAFKSKADLHDKLPFSPNTSSSYCKWQGVECQHGKVVRFVLQGLNLSGVFAPNTLTRLDQLRVLSLQNNSLTGAIPELSQLDNLKAVFLDHNSFAGSFPPSVTSLHRLKTLDLSYNNLTGSLPVSLTNLDRLYYLRLDSNRFNGSIPPLNQSSLRVFNVSRNNLTGAVPAPNSTQVRYYVVFAEPLPLLVGHTAAMQFHTAFLRPFYNAAAAATATNNLGKPAVTRS</sequence>
<dbReference type="EMBL" id="JAVXUO010003222">
    <property type="protein sequence ID" value="KAK2965431.1"/>
    <property type="molecule type" value="Genomic_DNA"/>
</dbReference>
<evidence type="ECO:0000256" key="6">
    <source>
        <dbReference type="ARBA" id="ARBA00022737"/>
    </source>
</evidence>
<feature type="signal peptide" evidence="10">
    <location>
        <begin position="1"/>
        <end position="21"/>
    </location>
</feature>
<proteinExistence type="inferred from homology"/>
<comment type="similarity">
    <text evidence="2">Belongs to the RLP family.</text>
</comment>
<comment type="subcellular location">
    <subcellularLocation>
        <location evidence="1">Membrane</location>
        <topology evidence="1">Single-pass type I membrane protein</topology>
    </subcellularLocation>
</comment>
<name>A0AA88U1M7_9ASTE</name>
<dbReference type="InterPro" id="IPR013210">
    <property type="entry name" value="LRR_N_plant-typ"/>
</dbReference>
<gene>
    <name evidence="12" type="ORF">RJ640_006950</name>
</gene>
<dbReference type="PANTHER" id="PTHR48007">
    <property type="entry name" value="LEUCINE-RICH REPEAT RECEPTOR-LIKE PROTEIN KINASE PXC1"/>
    <property type="match status" value="1"/>
</dbReference>
<keyword evidence="9" id="KW-0325">Glycoprotein</keyword>
<dbReference type="SUPFAM" id="SSF52058">
    <property type="entry name" value="L domain-like"/>
    <property type="match status" value="1"/>
</dbReference>
<evidence type="ECO:0000256" key="9">
    <source>
        <dbReference type="ARBA" id="ARBA00023180"/>
    </source>
</evidence>
<dbReference type="Pfam" id="PF13855">
    <property type="entry name" value="LRR_8"/>
    <property type="match status" value="1"/>
</dbReference>
<evidence type="ECO:0000313" key="13">
    <source>
        <dbReference type="Proteomes" id="UP001187471"/>
    </source>
</evidence>
<feature type="domain" description="Leucine-rich repeat-containing N-terminal plant-type" evidence="11">
    <location>
        <begin position="38"/>
        <end position="75"/>
    </location>
</feature>
<keyword evidence="8" id="KW-0472">Membrane</keyword>
<evidence type="ECO:0000313" key="12">
    <source>
        <dbReference type="EMBL" id="KAK2965431.1"/>
    </source>
</evidence>